<keyword evidence="7" id="KW-0679">Respiratory chain</keyword>
<keyword evidence="21" id="KW-0496">Mitochondrion</keyword>
<dbReference type="RefSeq" id="YP_009906247.1">
    <property type="nucleotide sequence ID" value="NC_049873.1"/>
</dbReference>
<evidence type="ECO:0000259" key="19">
    <source>
        <dbReference type="PROSITE" id="PS50857"/>
    </source>
</evidence>
<dbReference type="InterPro" id="IPR001505">
    <property type="entry name" value="Copper_CuA"/>
</dbReference>
<dbReference type="AlphaFoldDB" id="A0A7D5PCN1"/>
<dbReference type="InterPro" id="IPR045187">
    <property type="entry name" value="CcO_II"/>
</dbReference>
<evidence type="ECO:0000256" key="2">
    <source>
        <dbReference type="ARBA" id="ARBA00004141"/>
    </source>
</evidence>
<keyword evidence="9" id="KW-0479">Metal-binding</keyword>
<evidence type="ECO:0000256" key="5">
    <source>
        <dbReference type="ARBA" id="ARBA00015946"/>
    </source>
</evidence>
<keyword evidence="15 18" id="KW-0472">Membrane</keyword>
<dbReference type="PROSITE" id="PS00078">
    <property type="entry name" value="COX2"/>
    <property type="match status" value="1"/>
</dbReference>
<dbReference type="GO" id="GO:0004129">
    <property type="term" value="F:cytochrome-c oxidase activity"/>
    <property type="evidence" value="ECO:0007669"/>
    <property type="project" value="UniProtKB-EC"/>
</dbReference>
<feature type="transmembrane region" description="Helical" evidence="18">
    <location>
        <begin position="7"/>
        <end position="31"/>
    </location>
</feature>
<keyword evidence="13 18" id="KW-1133">Transmembrane helix</keyword>
<keyword evidence="14" id="KW-0186">Copper</keyword>
<dbReference type="GO" id="GO:0005507">
    <property type="term" value="F:copper ion binding"/>
    <property type="evidence" value="ECO:0007669"/>
    <property type="project" value="InterPro"/>
</dbReference>
<evidence type="ECO:0000256" key="9">
    <source>
        <dbReference type="ARBA" id="ARBA00022723"/>
    </source>
</evidence>
<dbReference type="InterPro" id="IPR002429">
    <property type="entry name" value="CcO_II-like_C"/>
</dbReference>
<accession>A0A7D5PCN1</accession>
<evidence type="ECO:0000256" key="6">
    <source>
        <dbReference type="ARBA" id="ARBA00022448"/>
    </source>
</evidence>
<evidence type="ECO:0000256" key="11">
    <source>
        <dbReference type="ARBA" id="ARBA00022967"/>
    </source>
</evidence>
<comment type="catalytic activity">
    <reaction evidence="17">
        <text>4 Fe(II)-[cytochrome c] + O2 + 8 H(+)(in) = 4 Fe(III)-[cytochrome c] + 2 H2O + 4 H(+)(out)</text>
        <dbReference type="Rhea" id="RHEA:11436"/>
        <dbReference type="Rhea" id="RHEA-COMP:10350"/>
        <dbReference type="Rhea" id="RHEA-COMP:14399"/>
        <dbReference type="ChEBI" id="CHEBI:15377"/>
        <dbReference type="ChEBI" id="CHEBI:15378"/>
        <dbReference type="ChEBI" id="CHEBI:15379"/>
        <dbReference type="ChEBI" id="CHEBI:29033"/>
        <dbReference type="ChEBI" id="CHEBI:29034"/>
        <dbReference type="EC" id="7.1.1.9"/>
    </reaction>
    <physiologicalReaction direction="left-to-right" evidence="17">
        <dbReference type="Rhea" id="RHEA:11437"/>
    </physiologicalReaction>
</comment>
<dbReference type="Pfam" id="PF00116">
    <property type="entry name" value="COX2"/>
    <property type="match status" value="1"/>
</dbReference>
<evidence type="ECO:0000256" key="1">
    <source>
        <dbReference type="ARBA" id="ARBA00001935"/>
    </source>
</evidence>
<evidence type="ECO:0000256" key="12">
    <source>
        <dbReference type="ARBA" id="ARBA00022982"/>
    </source>
</evidence>
<comment type="similarity">
    <text evidence="3">Belongs to the cytochrome c oxidase subunit 2 family.</text>
</comment>
<dbReference type="EC" id="7.1.1.9" evidence="4"/>
<reference evidence="21" key="2">
    <citation type="journal article" date="2020" name="Zookeys">
        <title>Characterization and comparative analysis of the complete mitochondrial genome of Azygia hwangtsiyui Tsin, 1933 (Digenea), the first for a member of the family Azygiidae.</title>
        <authorList>
            <person name="Wu Y.-A."/>
            <person name="Gao J.-W."/>
            <person name="Cheng X.-F."/>
            <person name="Xie M."/>
            <person name="Yuan X.-P."/>
            <person name="Liu D."/>
            <person name="Song R."/>
        </authorList>
    </citation>
    <scope>NUCLEOTIDE SEQUENCE</scope>
</reference>
<evidence type="ECO:0000256" key="15">
    <source>
        <dbReference type="ARBA" id="ARBA00023136"/>
    </source>
</evidence>
<geneLocation type="mitochondrion" evidence="21"/>
<dbReference type="InterPro" id="IPR008972">
    <property type="entry name" value="Cupredoxin"/>
</dbReference>
<feature type="transmembrane region" description="Helical" evidence="18">
    <location>
        <begin position="51"/>
        <end position="69"/>
    </location>
</feature>
<feature type="domain" description="Cytochrome oxidase subunit II transmembrane region profile" evidence="20">
    <location>
        <begin position="1"/>
        <end position="79"/>
    </location>
</feature>
<evidence type="ECO:0000256" key="7">
    <source>
        <dbReference type="ARBA" id="ARBA00022660"/>
    </source>
</evidence>
<evidence type="ECO:0000256" key="10">
    <source>
        <dbReference type="ARBA" id="ARBA00022842"/>
    </source>
</evidence>
<gene>
    <name evidence="21" type="primary">cox2</name>
</gene>
<protein>
    <recommendedName>
        <fullName evidence="5">Cytochrome c oxidase subunit 2</fullName>
        <ecNumber evidence="4">7.1.1.9</ecNumber>
    </recommendedName>
    <alternativeName>
        <fullName evidence="16">Cytochrome c oxidase polypeptide II</fullName>
    </alternativeName>
</protein>
<evidence type="ECO:0000256" key="8">
    <source>
        <dbReference type="ARBA" id="ARBA00022692"/>
    </source>
</evidence>
<keyword evidence="6" id="KW-0813">Transport</keyword>
<evidence type="ECO:0000256" key="17">
    <source>
        <dbReference type="ARBA" id="ARBA00049512"/>
    </source>
</evidence>
<evidence type="ECO:0000256" key="18">
    <source>
        <dbReference type="SAM" id="Phobius"/>
    </source>
</evidence>
<dbReference type="EMBL" id="MN844889">
    <property type="protein sequence ID" value="QLH90216.1"/>
    <property type="molecule type" value="Genomic_DNA"/>
</dbReference>
<dbReference type="GO" id="GO:0016020">
    <property type="term" value="C:membrane"/>
    <property type="evidence" value="ECO:0007669"/>
    <property type="project" value="UniProtKB-SubCell"/>
</dbReference>
<dbReference type="Gene3D" id="1.10.287.90">
    <property type="match status" value="1"/>
</dbReference>
<evidence type="ECO:0000256" key="3">
    <source>
        <dbReference type="ARBA" id="ARBA00007866"/>
    </source>
</evidence>
<keyword evidence="10" id="KW-0460">Magnesium</keyword>
<reference evidence="21" key="1">
    <citation type="submission" date="2019-12" db="EMBL/GenBank/DDBJ databases">
        <authorList>
            <person name="Gao J."/>
        </authorList>
    </citation>
    <scope>NUCLEOTIDE SEQUENCE</scope>
</reference>
<evidence type="ECO:0000256" key="16">
    <source>
        <dbReference type="ARBA" id="ARBA00031389"/>
    </source>
</evidence>
<dbReference type="GO" id="GO:0042773">
    <property type="term" value="P:ATP synthesis coupled electron transport"/>
    <property type="evidence" value="ECO:0007669"/>
    <property type="project" value="TreeGrafter"/>
</dbReference>
<evidence type="ECO:0000256" key="14">
    <source>
        <dbReference type="ARBA" id="ARBA00023008"/>
    </source>
</evidence>
<dbReference type="PANTHER" id="PTHR22888:SF9">
    <property type="entry name" value="CYTOCHROME C OXIDASE SUBUNIT 2"/>
    <property type="match status" value="1"/>
</dbReference>
<keyword evidence="11" id="KW-1278">Translocase</keyword>
<evidence type="ECO:0000256" key="4">
    <source>
        <dbReference type="ARBA" id="ARBA00012949"/>
    </source>
</evidence>
<evidence type="ECO:0000259" key="20">
    <source>
        <dbReference type="PROSITE" id="PS50999"/>
    </source>
</evidence>
<evidence type="ECO:0000256" key="13">
    <source>
        <dbReference type="ARBA" id="ARBA00022989"/>
    </source>
</evidence>
<dbReference type="PROSITE" id="PS50999">
    <property type="entry name" value="COX2_TM"/>
    <property type="match status" value="1"/>
</dbReference>
<dbReference type="PRINTS" id="PR01166">
    <property type="entry name" value="CYCOXIDASEII"/>
</dbReference>
<dbReference type="InterPro" id="IPR036257">
    <property type="entry name" value="Cyt_c_oxidase_su2_TM_sf"/>
</dbReference>
<dbReference type="Gene3D" id="2.60.40.420">
    <property type="entry name" value="Cupredoxins - blue copper proteins"/>
    <property type="match status" value="1"/>
</dbReference>
<evidence type="ECO:0000313" key="21">
    <source>
        <dbReference type="EMBL" id="QLH90216.1"/>
    </source>
</evidence>
<proteinExistence type="inferred from homology"/>
<keyword evidence="8 18" id="KW-0812">Transmembrane</keyword>
<comment type="cofactor">
    <cofactor evidence="1">
        <name>Cu cation</name>
        <dbReference type="ChEBI" id="CHEBI:23378"/>
    </cofactor>
</comment>
<comment type="subcellular location">
    <subcellularLocation>
        <location evidence="2">Membrane</location>
        <topology evidence="2">Multi-pass membrane protein</topology>
    </subcellularLocation>
</comment>
<dbReference type="SUPFAM" id="SSF81464">
    <property type="entry name" value="Cytochrome c oxidase subunit II-like, transmembrane region"/>
    <property type="match status" value="1"/>
</dbReference>
<organism evidence="21">
    <name type="scientific">Azygia hwangtsiyui</name>
    <dbReference type="NCBI Taxonomy" id="2752791"/>
    <lineage>
        <taxon>Eukaryota</taxon>
        <taxon>Metazoa</taxon>
        <taxon>Spiralia</taxon>
        <taxon>Lophotrochozoa</taxon>
        <taxon>Platyhelminthes</taxon>
        <taxon>Trematoda</taxon>
        <taxon>Digenea</taxon>
        <taxon>Azygiida</taxon>
        <taxon>Hemiuroidea</taxon>
        <taxon>Azygiidae</taxon>
        <taxon>Azygia</taxon>
    </lineage>
</organism>
<dbReference type="InterPro" id="IPR011759">
    <property type="entry name" value="Cyt_c_oxidase_su2_TM_dom"/>
</dbReference>
<dbReference type="SUPFAM" id="SSF49503">
    <property type="entry name" value="Cupredoxins"/>
    <property type="match status" value="1"/>
</dbReference>
<dbReference type="PANTHER" id="PTHR22888">
    <property type="entry name" value="CYTOCHROME C OXIDASE, SUBUNIT II"/>
    <property type="match status" value="1"/>
</dbReference>
<keyword evidence="12" id="KW-0249">Electron transport</keyword>
<sequence>MIGGYMYYDLVFFVLSLCSFILVWIFCVLGWQLMAYRGVMVGSYDSQLVEFMWTFFPTLSVALLCLLNLQFLAGGELGSVGGIVKIVGRQWYWSFNHLGFEGYDSIMGDFVDSVDKPLRLVRSHPYYVFVTSSDVVHSFSLPEFNIKVDAIPGRINQFYFFPERLGVFVGYCTELCGAGHAYMPVVLEVVLEK</sequence>
<feature type="domain" description="Cytochrome oxidase subunit II copper A binding" evidence="19">
    <location>
        <begin position="79"/>
        <end position="193"/>
    </location>
</feature>
<name>A0A7D5PCN1_9TREM</name>
<dbReference type="GeneID" id="56139082"/>
<dbReference type="PROSITE" id="PS50857">
    <property type="entry name" value="COX2_CUA"/>
    <property type="match status" value="1"/>
</dbReference>